<keyword evidence="1 2" id="KW-0808">Transferase</keyword>
<dbReference type="SUPFAM" id="SSF89796">
    <property type="entry name" value="CoA-transferase family III (CaiB/BaiF)"/>
    <property type="match status" value="1"/>
</dbReference>
<reference evidence="2" key="1">
    <citation type="submission" date="2019-03" db="EMBL/GenBank/DDBJ databases">
        <title>Lake Tanganyika Metagenome-Assembled Genomes (MAGs).</title>
        <authorList>
            <person name="Tran P."/>
        </authorList>
    </citation>
    <scope>NUCLEOTIDE SEQUENCE</scope>
    <source>
        <strain evidence="2">K_DeepCast_65m_m2_066</strain>
    </source>
</reference>
<evidence type="ECO:0000256" key="1">
    <source>
        <dbReference type="ARBA" id="ARBA00022679"/>
    </source>
</evidence>
<dbReference type="Gene3D" id="3.40.50.10540">
    <property type="entry name" value="Crotonobetainyl-coa:carnitine coa-transferase, domain 1"/>
    <property type="match status" value="1"/>
</dbReference>
<dbReference type="InterPro" id="IPR050483">
    <property type="entry name" value="CoA-transferase_III_domain"/>
</dbReference>
<sequence length="448" mass="48930">MKPGPSWKTTRITIAITICVSVWYEPVAPRHDGALPRHVPTPAEGSDMEKALSDITVLDLGQVIAMPFCTMLLADMGARVIKVESHEQARERLSLGLKRVRHGVEERVPVYQYRDRNKQAITLNLKAPQGVALFKELVQQVDVVTENFSVGTMQRLGLDYEVLKTINPRLVYAAITAFGQYGPYAPQRGYDILAQAISGYMSITGFPDNPPTRSGQSISDYYTGMLCAFSILSALHYRHRTGKGQYIDLALLDSLVLALDNLGERYTVGGEVLTRVGNVSFGGSTSGVYSTTDGYVAIGAGSSDPVWRRFCQAIERPELAHDPNYATTAARRPRRDEIAAMIQTWTSTRSKAEVVRALSTTGVPAAPVNNVDEMVADPQIQARDMFVELEHPTYGPVKITGTPLKLSETPGHVERLAPLPGEHNEAVFGGLLGHAAAELAQWKADGVI</sequence>
<dbReference type="PANTHER" id="PTHR48207:SF3">
    <property type="entry name" value="SUCCINATE--HYDROXYMETHYLGLUTARATE COA-TRANSFERASE"/>
    <property type="match status" value="1"/>
</dbReference>
<evidence type="ECO:0000313" key="2">
    <source>
        <dbReference type="EMBL" id="MBM3224490.1"/>
    </source>
</evidence>
<dbReference type="GO" id="GO:0008410">
    <property type="term" value="F:CoA-transferase activity"/>
    <property type="evidence" value="ECO:0007669"/>
    <property type="project" value="TreeGrafter"/>
</dbReference>
<dbReference type="InterPro" id="IPR044855">
    <property type="entry name" value="CoA-Trfase_III_dom3_sf"/>
</dbReference>
<dbReference type="Pfam" id="PF02515">
    <property type="entry name" value="CoA_transf_3"/>
    <property type="match status" value="1"/>
</dbReference>
<evidence type="ECO:0000313" key="3">
    <source>
        <dbReference type="Proteomes" id="UP000712673"/>
    </source>
</evidence>
<comment type="caution">
    <text evidence="2">The sequence shown here is derived from an EMBL/GenBank/DDBJ whole genome shotgun (WGS) entry which is preliminary data.</text>
</comment>
<dbReference type="EMBL" id="VGLS01000338">
    <property type="protein sequence ID" value="MBM3224490.1"/>
    <property type="molecule type" value="Genomic_DNA"/>
</dbReference>
<proteinExistence type="predicted"/>
<dbReference type="InterPro" id="IPR023606">
    <property type="entry name" value="CoA-Trfase_III_dom_1_sf"/>
</dbReference>
<dbReference type="AlphaFoldDB" id="A0A938B4B0"/>
<dbReference type="Proteomes" id="UP000712673">
    <property type="component" value="Unassembled WGS sequence"/>
</dbReference>
<gene>
    <name evidence="2" type="ORF">FJZ47_11905</name>
</gene>
<protein>
    <submittedName>
        <fullName evidence="2">CoA transferase</fullName>
    </submittedName>
</protein>
<dbReference type="PANTHER" id="PTHR48207">
    <property type="entry name" value="SUCCINATE--HYDROXYMETHYLGLUTARATE COA-TRANSFERASE"/>
    <property type="match status" value="1"/>
</dbReference>
<accession>A0A938B4B0</accession>
<dbReference type="Gene3D" id="3.30.1540.10">
    <property type="entry name" value="formyl-coa transferase, domain 3"/>
    <property type="match status" value="1"/>
</dbReference>
<dbReference type="InterPro" id="IPR003673">
    <property type="entry name" value="CoA-Trfase_fam_III"/>
</dbReference>
<name>A0A938B4B0_UNCTE</name>
<organism evidence="2 3">
    <name type="scientific">Tectimicrobiota bacterium</name>
    <dbReference type="NCBI Taxonomy" id="2528274"/>
    <lineage>
        <taxon>Bacteria</taxon>
        <taxon>Pseudomonadati</taxon>
        <taxon>Nitrospinota/Tectimicrobiota group</taxon>
        <taxon>Candidatus Tectimicrobiota</taxon>
    </lineage>
</organism>